<dbReference type="OrthoDB" id="10267127at2759"/>
<dbReference type="Proteomes" id="UP000780801">
    <property type="component" value="Unassembled WGS sequence"/>
</dbReference>
<dbReference type="Pfam" id="PF08757">
    <property type="entry name" value="CotH"/>
    <property type="match status" value="1"/>
</dbReference>
<evidence type="ECO:0000313" key="3">
    <source>
        <dbReference type="EMBL" id="KAF9584728.1"/>
    </source>
</evidence>
<dbReference type="EMBL" id="JAABOA010000342">
    <property type="protein sequence ID" value="KAF9584728.1"/>
    <property type="molecule type" value="Genomic_DNA"/>
</dbReference>
<keyword evidence="2" id="KW-1133">Transmembrane helix</keyword>
<feature type="compositionally biased region" description="Basic and acidic residues" evidence="1">
    <location>
        <begin position="586"/>
        <end position="595"/>
    </location>
</feature>
<feature type="transmembrane region" description="Helical" evidence="2">
    <location>
        <begin position="606"/>
        <end position="627"/>
    </location>
</feature>
<feature type="region of interest" description="Disordered" evidence="1">
    <location>
        <begin position="568"/>
        <end position="604"/>
    </location>
</feature>
<evidence type="ECO:0000313" key="4">
    <source>
        <dbReference type="Proteomes" id="UP000780801"/>
    </source>
</evidence>
<keyword evidence="2" id="KW-0812">Transmembrane</keyword>
<keyword evidence="2" id="KW-0472">Membrane</keyword>
<reference evidence="3" key="1">
    <citation type="journal article" date="2020" name="Fungal Divers.">
        <title>Resolving the Mortierellaceae phylogeny through synthesis of multi-gene phylogenetics and phylogenomics.</title>
        <authorList>
            <person name="Vandepol N."/>
            <person name="Liber J."/>
            <person name="Desiro A."/>
            <person name="Na H."/>
            <person name="Kennedy M."/>
            <person name="Barry K."/>
            <person name="Grigoriev I.V."/>
            <person name="Miller A.N."/>
            <person name="O'Donnell K."/>
            <person name="Stajich J.E."/>
            <person name="Bonito G."/>
        </authorList>
    </citation>
    <scope>NUCLEOTIDE SEQUENCE</scope>
    <source>
        <strain evidence="3">KOD1015</strain>
    </source>
</reference>
<gene>
    <name evidence="3" type="ORF">BGW38_005396</name>
</gene>
<evidence type="ECO:0008006" key="5">
    <source>
        <dbReference type="Google" id="ProtNLM"/>
    </source>
</evidence>
<sequence>MLTLTPNESPFLSLLVTFNVIGYPSSDLGSFGVNVNGQVTKLNSENTFPVWTGTVPGTTSASEYSYVELSQSGAAVKGEEFVRKLKDPKDTATPNEFFERQVTVWEDLPKVPYTYLATYPSKTNAFKTKQIATIHLTAAPASIEEMMKNPTNGKDYKVDFRFINSNTIHSQICGIEEYDVVQYSVLFVNGLFGLGDLENVTFKTSGKSSKEHSKQAFKFKFDTKANQTFFHRPNIKLRSMVMDPTMLREKLYIDTLNSAGVPTQQGAWVRLFVNNEPYGLFLMVDDIKKSFLKQTVHSGDDKVERGSLVKMNGWMDDIRNFKADLVYKGPATADYDKTCYKSEYLGKNPKAEPLQDLIALMKGLQEFDPATTPDPVAYWNDRLDLDGFLRNMALEYLGGAWDNYWWSASNYFMYNNPTLKPNGKWQWIPTDFDGTFGNGAPKSKLDTYKNWYDFKSGDHPLVSKLILQNKDINQKFETILKEIVSTVFKPEALFPRIEYYNKMLSEDAKWDISLKRKSPGKNNGYTFDDFNNNLDKHTKDMSYSVRGWVKDMADLVAAELKFEIPAGTADRVAPPPKKGDQGSPDGTDKDGDHPKQKGNKSAASAVMPRGAGVFVSALVALFASLIVV</sequence>
<proteinExistence type="predicted"/>
<name>A0A9P6G012_9FUNG</name>
<organism evidence="3 4">
    <name type="scientific">Lunasporangiospora selenospora</name>
    <dbReference type="NCBI Taxonomy" id="979761"/>
    <lineage>
        <taxon>Eukaryota</taxon>
        <taxon>Fungi</taxon>
        <taxon>Fungi incertae sedis</taxon>
        <taxon>Mucoromycota</taxon>
        <taxon>Mortierellomycotina</taxon>
        <taxon>Mortierellomycetes</taxon>
        <taxon>Mortierellales</taxon>
        <taxon>Mortierellaceae</taxon>
        <taxon>Lunasporangiospora</taxon>
    </lineage>
</organism>
<evidence type="ECO:0000256" key="1">
    <source>
        <dbReference type="SAM" id="MobiDB-lite"/>
    </source>
</evidence>
<evidence type="ECO:0000256" key="2">
    <source>
        <dbReference type="SAM" id="Phobius"/>
    </source>
</evidence>
<dbReference type="InterPro" id="IPR014867">
    <property type="entry name" value="Spore_coat_CotH_CotH2/3/7"/>
</dbReference>
<keyword evidence="4" id="KW-1185">Reference proteome</keyword>
<dbReference type="AlphaFoldDB" id="A0A9P6G012"/>
<accession>A0A9P6G012</accession>
<dbReference type="PANTHER" id="PTHR40050:SF1">
    <property type="entry name" value="INNER SPORE COAT PROTEIN H"/>
    <property type="match status" value="1"/>
</dbReference>
<protein>
    <recommendedName>
        <fullName evidence="5">CotH protein</fullName>
    </recommendedName>
</protein>
<dbReference type="PANTHER" id="PTHR40050">
    <property type="entry name" value="INNER SPORE COAT PROTEIN H"/>
    <property type="match status" value="1"/>
</dbReference>
<comment type="caution">
    <text evidence="3">The sequence shown here is derived from an EMBL/GenBank/DDBJ whole genome shotgun (WGS) entry which is preliminary data.</text>
</comment>